<evidence type="ECO:0000256" key="4">
    <source>
        <dbReference type="ARBA" id="ARBA00022692"/>
    </source>
</evidence>
<evidence type="ECO:0000256" key="2">
    <source>
        <dbReference type="ARBA" id="ARBA00022475"/>
    </source>
</evidence>
<dbReference type="InterPro" id="IPR003660">
    <property type="entry name" value="HAMP_dom"/>
</dbReference>
<feature type="transmembrane region" description="Helical" evidence="10">
    <location>
        <begin position="303"/>
        <end position="327"/>
    </location>
</feature>
<evidence type="ECO:0000256" key="6">
    <source>
        <dbReference type="ARBA" id="ARBA00023136"/>
    </source>
</evidence>
<keyword evidence="2" id="KW-1003">Cell membrane</keyword>
<sequence>MVGLAFGLMNRFSYARKFSLILVIFMLPLLTLAVGKLDSLYDRYADASRELNGLNGLRQYLTAYLKGAQLASIYPAAMVKGDAGAREQWQDANQSFAQIKNALLGELKSQSKPDSLAFKPELESFTGQGVERLYSSEMGPVLALDRAMKEVVVNSGLMQDFDPQIYRYMETVFTRLLPLHATLSQSAAYTGYVTAFGYLNSDSKNVFLSQADRFAPFLKQPQASGTSEVLIDQAATQGLETFTSLAMTPYLSAMNFDARSTTTWPDKVKAFEPALQQVNQGIYAVLNAVETVLLQRAADAQKYLIGVTLAIVLVIGLIFFLFAGFFFSIKRTVADIGVAMHHFSEGDLRHEAQTQAQDELGLLADQFNGMRSRLLGLISQIVSSSSTTAHQAQALSEGASVSLEGANRQARELEKVATSMSQLVSSAQGVSRYSHFTSQSANGAGDRCREGQIQVGQAVSGITTLFSEMEGAIQAIKGVSTESQEIAKTLEMIKSVSQQTNLLALNAAIEAARAGEQGRGFAVVADEVRHLAIRSHQLTEQIYTVIDRLHAQVSHAVQTIEHSHLTASDTVERVKQAEGIFHQITASIGQIIESNLQIASGAEHQRQLVEGVEVSLLGVKRLSEGNAHEAARMVQASSGVTEMTTKLNHLVATFRL</sequence>
<evidence type="ECO:0000256" key="3">
    <source>
        <dbReference type="ARBA" id="ARBA00022481"/>
    </source>
</evidence>
<evidence type="ECO:0000256" key="7">
    <source>
        <dbReference type="ARBA" id="ARBA00023224"/>
    </source>
</evidence>
<feature type="domain" description="Methyl-accepting transducer" evidence="11">
    <location>
        <begin position="384"/>
        <end position="620"/>
    </location>
</feature>
<dbReference type="PANTHER" id="PTHR32089:SF112">
    <property type="entry name" value="LYSOZYME-LIKE PROTEIN-RELATED"/>
    <property type="match status" value="1"/>
</dbReference>
<comment type="subcellular location">
    <subcellularLocation>
        <location evidence="1">Cell membrane</location>
        <topology evidence="1">Multi-pass membrane protein</topology>
    </subcellularLocation>
</comment>
<dbReference type="PROSITE" id="PS50885">
    <property type="entry name" value="HAMP"/>
    <property type="match status" value="1"/>
</dbReference>
<dbReference type="SUPFAM" id="SSF58104">
    <property type="entry name" value="Methyl-accepting chemotaxis protein (MCP) signaling domain"/>
    <property type="match status" value="1"/>
</dbReference>
<evidence type="ECO:0000259" key="11">
    <source>
        <dbReference type="PROSITE" id="PS50111"/>
    </source>
</evidence>
<keyword evidence="6 10" id="KW-0472">Membrane</keyword>
<evidence type="ECO:0000256" key="5">
    <source>
        <dbReference type="ARBA" id="ARBA00022989"/>
    </source>
</evidence>
<dbReference type="PROSITE" id="PS50111">
    <property type="entry name" value="CHEMOTAXIS_TRANSDUC_2"/>
    <property type="match status" value="1"/>
</dbReference>
<keyword evidence="5 10" id="KW-1133">Transmembrane helix</keyword>
<dbReference type="Proteomes" id="UP000325565">
    <property type="component" value="Unassembled WGS sequence"/>
</dbReference>
<keyword evidence="4 10" id="KW-0812">Transmembrane</keyword>
<dbReference type="PANTHER" id="PTHR32089">
    <property type="entry name" value="METHYL-ACCEPTING CHEMOTAXIS PROTEIN MCPB"/>
    <property type="match status" value="1"/>
</dbReference>
<evidence type="ECO:0008006" key="15">
    <source>
        <dbReference type="Google" id="ProtNLM"/>
    </source>
</evidence>
<evidence type="ECO:0000259" key="12">
    <source>
        <dbReference type="PROSITE" id="PS50885"/>
    </source>
</evidence>
<evidence type="ECO:0000313" key="14">
    <source>
        <dbReference type="Proteomes" id="UP000325565"/>
    </source>
</evidence>
<keyword evidence="3" id="KW-0488">Methylation</keyword>
<dbReference type="Pfam" id="PF00672">
    <property type="entry name" value="HAMP"/>
    <property type="match status" value="1"/>
</dbReference>
<dbReference type="EMBL" id="CABVJB010000003">
    <property type="protein sequence ID" value="VVP85398.1"/>
    <property type="molecule type" value="Genomic_DNA"/>
</dbReference>
<dbReference type="Gene3D" id="1.10.287.950">
    <property type="entry name" value="Methyl-accepting chemotaxis protein"/>
    <property type="match status" value="1"/>
</dbReference>
<dbReference type="SMART" id="SM00304">
    <property type="entry name" value="HAMP"/>
    <property type="match status" value="1"/>
</dbReference>
<reference evidence="13 14" key="1">
    <citation type="submission" date="2019-09" db="EMBL/GenBank/DDBJ databases">
        <authorList>
            <person name="Chandra G."/>
            <person name="Truman W A."/>
        </authorList>
    </citation>
    <scope>NUCLEOTIDE SEQUENCE [LARGE SCALE GENOMIC DNA]</scope>
    <source>
        <strain evidence="13">PS922</strain>
    </source>
</reference>
<gene>
    <name evidence="13" type="ORF">PS922_02221</name>
</gene>
<comment type="similarity">
    <text evidence="8">Belongs to the methyl-accepting chemotaxis (MCP) protein family.</text>
</comment>
<dbReference type="FunFam" id="1.10.287.950:FF:000001">
    <property type="entry name" value="Methyl-accepting chemotaxis sensory transducer"/>
    <property type="match status" value="1"/>
</dbReference>
<dbReference type="GO" id="GO:0006935">
    <property type="term" value="P:chemotaxis"/>
    <property type="evidence" value="ECO:0007669"/>
    <property type="project" value="UniProtKB-ARBA"/>
</dbReference>
<keyword evidence="7 9" id="KW-0807">Transducer</keyword>
<protein>
    <recommendedName>
        <fullName evidence="15">Methyl-accepting chemotaxis protein</fullName>
    </recommendedName>
</protein>
<evidence type="ECO:0000313" key="13">
    <source>
        <dbReference type="EMBL" id="VVP85398.1"/>
    </source>
</evidence>
<evidence type="ECO:0000256" key="9">
    <source>
        <dbReference type="PROSITE-ProRule" id="PRU00284"/>
    </source>
</evidence>
<feature type="domain" description="HAMP" evidence="12">
    <location>
        <begin position="327"/>
        <end position="379"/>
    </location>
</feature>
<dbReference type="Pfam" id="PF00015">
    <property type="entry name" value="MCPsignal"/>
    <property type="match status" value="1"/>
</dbReference>
<dbReference type="SMART" id="SM00283">
    <property type="entry name" value="MA"/>
    <property type="match status" value="1"/>
</dbReference>
<dbReference type="GO" id="GO:0005886">
    <property type="term" value="C:plasma membrane"/>
    <property type="evidence" value="ECO:0007669"/>
    <property type="project" value="UniProtKB-SubCell"/>
</dbReference>
<evidence type="ECO:0000256" key="10">
    <source>
        <dbReference type="SAM" id="Phobius"/>
    </source>
</evidence>
<dbReference type="AlphaFoldDB" id="A0A5E7SHI8"/>
<proteinExistence type="inferred from homology"/>
<organism evidence="13 14">
    <name type="scientific">Pseudomonas fluorescens</name>
    <dbReference type="NCBI Taxonomy" id="294"/>
    <lineage>
        <taxon>Bacteria</taxon>
        <taxon>Pseudomonadati</taxon>
        <taxon>Pseudomonadota</taxon>
        <taxon>Gammaproteobacteria</taxon>
        <taxon>Pseudomonadales</taxon>
        <taxon>Pseudomonadaceae</taxon>
        <taxon>Pseudomonas</taxon>
    </lineage>
</organism>
<dbReference type="CDD" id="cd06225">
    <property type="entry name" value="HAMP"/>
    <property type="match status" value="1"/>
</dbReference>
<accession>A0A5E7SHI8</accession>
<dbReference type="GO" id="GO:0007165">
    <property type="term" value="P:signal transduction"/>
    <property type="evidence" value="ECO:0007669"/>
    <property type="project" value="UniProtKB-KW"/>
</dbReference>
<evidence type="ECO:0000256" key="8">
    <source>
        <dbReference type="ARBA" id="ARBA00029447"/>
    </source>
</evidence>
<name>A0A5E7SHI8_PSEFL</name>
<dbReference type="InterPro" id="IPR004089">
    <property type="entry name" value="MCPsignal_dom"/>
</dbReference>
<evidence type="ECO:0000256" key="1">
    <source>
        <dbReference type="ARBA" id="ARBA00004651"/>
    </source>
</evidence>